<reference evidence="2 3" key="1">
    <citation type="journal article" date="2015" name="Nature">
        <title>rRNA introns, odd ribosomes, and small enigmatic genomes across a large radiation of phyla.</title>
        <authorList>
            <person name="Brown C.T."/>
            <person name="Hug L.A."/>
            <person name="Thomas B.C."/>
            <person name="Sharon I."/>
            <person name="Castelle C.J."/>
            <person name="Singh A."/>
            <person name="Wilkins M.J."/>
            <person name="Williams K.H."/>
            <person name="Banfield J.F."/>
        </authorList>
    </citation>
    <scope>NUCLEOTIDE SEQUENCE [LARGE SCALE GENOMIC DNA]</scope>
</reference>
<dbReference type="EMBL" id="LCLJ01000016">
    <property type="protein sequence ID" value="KKU14788.1"/>
    <property type="molecule type" value="Genomic_DNA"/>
</dbReference>
<accession>A0A0G1QAN2</accession>
<keyword evidence="2" id="KW-0808">Transferase</keyword>
<dbReference type="Gene3D" id="3.40.630.30">
    <property type="match status" value="1"/>
</dbReference>
<evidence type="ECO:0000259" key="1">
    <source>
        <dbReference type="Pfam" id="PF13480"/>
    </source>
</evidence>
<feature type="domain" description="BioF2-like acetyltransferase" evidence="1">
    <location>
        <begin position="120"/>
        <end position="194"/>
    </location>
</feature>
<sequence>MRIFSSETAHDYGTYTFAYAPYAEHEPGDSLGDIYGLGYLPYSGSPDAKNVFYMARSARVALSGFELSSENRRIAKKFDGILKKERIALRDFEITDKFLKFCLNYFTEKHGAKAMPRERLEHILNSGLVSTIAAYYNNSIPVGYVFEVSDMNAGHYWFSFYDLALARDSFGLWLMLDLVRDAKNRGLKHYYLGTVYGEKALYKTNFKPLEWWNGEKWNKDVKALKELARDDAKRTTSVIDIWKDGKKKFF</sequence>
<dbReference type="Pfam" id="PF13480">
    <property type="entry name" value="Acetyltransf_6"/>
    <property type="match status" value="1"/>
</dbReference>
<evidence type="ECO:0000313" key="3">
    <source>
        <dbReference type="Proteomes" id="UP000034727"/>
    </source>
</evidence>
<dbReference type="Proteomes" id="UP000034727">
    <property type="component" value="Unassembled WGS sequence"/>
</dbReference>
<dbReference type="InterPro" id="IPR038740">
    <property type="entry name" value="BioF2-like_GNAT_dom"/>
</dbReference>
<name>A0A0G1QAN2_9BACT</name>
<dbReference type="GO" id="GO:0016740">
    <property type="term" value="F:transferase activity"/>
    <property type="evidence" value="ECO:0007669"/>
    <property type="project" value="UniProtKB-KW"/>
</dbReference>
<comment type="caution">
    <text evidence="2">The sequence shown here is derived from an EMBL/GenBank/DDBJ whole genome shotgun (WGS) entry which is preliminary data.</text>
</comment>
<dbReference type="SUPFAM" id="SSF55729">
    <property type="entry name" value="Acyl-CoA N-acyltransferases (Nat)"/>
    <property type="match status" value="1"/>
</dbReference>
<evidence type="ECO:0000313" key="2">
    <source>
        <dbReference type="EMBL" id="KKU14788.1"/>
    </source>
</evidence>
<gene>
    <name evidence="2" type="ORF">UX22_C0016G0005</name>
</gene>
<dbReference type="InterPro" id="IPR016181">
    <property type="entry name" value="Acyl_CoA_acyltransferase"/>
</dbReference>
<organism evidence="2 3">
    <name type="scientific">Candidatus Jorgensenbacteria bacterium GW2011_GWA2_45_9</name>
    <dbReference type="NCBI Taxonomy" id="1618663"/>
    <lineage>
        <taxon>Bacteria</taxon>
        <taxon>Candidatus Joergenseniibacteriota</taxon>
    </lineage>
</organism>
<protein>
    <submittedName>
        <fullName evidence="2">Arginine-tRNA-protein transferase domain protein</fullName>
    </submittedName>
</protein>
<proteinExistence type="predicted"/>
<dbReference type="AlphaFoldDB" id="A0A0G1QAN2"/>